<reference evidence="1 2" key="1">
    <citation type="submission" date="2022-12" db="EMBL/GenBank/DDBJ databases">
        <title>Chromosome-level genome of Tegillarca granosa.</title>
        <authorList>
            <person name="Kim J."/>
        </authorList>
    </citation>
    <scope>NUCLEOTIDE SEQUENCE [LARGE SCALE GENOMIC DNA]</scope>
    <source>
        <strain evidence="1">Teg-2019</strain>
        <tissue evidence="1">Adductor muscle</tissue>
    </source>
</reference>
<gene>
    <name evidence="1" type="ORF">KUTeg_000804</name>
</gene>
<dbReference type="SUPFAM" id="SSF51735">
    <property type="entry name" value="NAD(P)-binding Rossmann-fold domains"/>
    <property type="match status" value="1"/>
</dbReference>
<accession>A0ABQ9G2X7</accession>
<dbReference type="Gene3D" id="3.40.50.720">
    <property type="entry name" value="NAD(P)-binding Rossmann-like Domain"/>
    <property type="match status" value="1"/>
</dbReference>
<protein>
    <submittedName>
        <fullName evidence="1">Uncharacterized protein</fullName>
    </submittedName>
</protein>
<dbReference type="Proteomes" id="UP001217089">
    <property type="component" value="Unassembled WGS sequence"/>
</dbReference>
<dbReference type="Pfam" id="PF00106">
    <property type="entry name" value="adh_short"/>
    <property type="match status" value="1"/>
</dbReference>
<evidence type="ECO:0000313" key="2">
    <source>
        <dbReference type="Proteomes" id="UP001217089"/>
    </source>
</evidence>
<keyword evidence="2" id="KW-1185">Reference proteome</keyword>
<evidence type="ECO:0000313" key="1">
    <source>
        <dbReference type="EMBL" id="KAJ8322333.1"/>
    </source>
</evidence>
<sequence>MCSNVQYLSVLMENSLNCDHACEIGKWFLTVQEFLPAMLEKNKGHIVTIASMSAKSGTALLVDYSASKYAAYGFTEALNEEIWRYGKDVKTTTVCPMFVGTGLVKYPKLGRGKLLTPQEVAMATVNGTLTNQEEVIVPPALEYQLKITQFFPRKFNVWAKRAQNIGLDPQYEPGSKQD</sequence>
<dbReference type="InterPro" id="IPR036291">
    <property type="entry name" value="NAD(P)-bd_dom_sf"/>
</dbReference>
<dbReference type="EMBL" id="JARBDR010000018">
    <property type="protein sequence ID" value="KAJ8322333.1"/>
    <property type="molecule type" value="Genomic_DNA"/>
</dbReference>
<comment type="caution">
    <text evidence="1">The sequence shown here is derived from an EMBL/GenBank/DDBJ whole genome shotgun (WGS) entry which is preliminary data.</text>
</comment>
<dbReference type="PANTHER" id="PTHR24322:SF752">
    <property type="entry name" value="ESTRADIOL 17-BETA-DEHYDROGENASE 11-LIKE"/>
    <property type="match status" value="1"/>
</dbReference>
<organism evidence="1 2">
    <name type="scientific">Tegillarca granosa</name>
    <name type="common">Malaysian cockle</name>
    <name type="synonym">Anadara granosa</name>
    <dbReference type="NCBI Taxonomy" id="220873"/>
    <lineage>
        <taxon>Eukaryota</taxon>
        <taxon>Metazoa</taxon>
        <taxon>Spiralia</taxon>
        <taxon>Lophotrochozoa</taxon>
        <taxon>Mollusca</taxon>
        <taxon>Bivalvia</taxon>
        <taxon>Autobranchia</taxon>
        <taxon>Pteriomorphia</taxon>
        <taxon>Arcoida</taxon>
        <taxon>Arcoidea</taxon>
        <taxon>Arcidae</taxon>
        <taxon>Tegillarca</taxon>
    </lineage>
</organism>
<dbReference type="PANTHER" id="PTHR24322">
    <property type="entry name" value="PKSB"/>
    <property type="match status" value="1"/>
</dbReference>
<dbReference type="InterPro" id="IPR002347">
    <property type="entry name" value="SDR_fam"/>
</dbReference>
<dbReference type="PRINTS" id="PR00081">
    <property type="entry name" value="GDHRDH"/>
</dbReference>
<proteinExistence type="predicted"/>
<name>A0ABQ9G2X7_TEGGR</name>